<organism evidence="14 15">
    <name type="scientific">Roseibium aggregatum</name>
    <dbReference type="NCBI Taxonomy" id="187304"/>
    <lineage>
        <taxon>Bacteria</taxon>
        <taxon>Pseudomonadati</taxon>
        <taxon>Pseudomonadota</taxon>
        <taxon>Alphaproteobacteria</taxon>
        <taxon>Hyphomicrobiales</taxon>
        <taxon>Stappiaceae</taxon>
        <taxon>Roseibium</taxon>
    </lineage>
</organism>
<evidence type="ECO:0000256" key="11">
    <source>
        <dbReference type="PROSITE-ProRule" id="PRU01360"/>
    </source>
</evidence>
<dbReference type="AlphaFoldDB" id="A0A939IYE7"/>
<dbReference type="Proteomes" id="UP000664096">
    <property type="component" value="Unassembled WGS sequence"/>
</dbReference>
<evidence type="ECO:0000259" key="13">
    <source>
        <dbReference type="SMART" id="SM00965"/>
    </source>
</evidence>
<sequence length="799" mass="87504">MAEHARGDTRKKQARRRKAIFVAGTVFACSSILTGVPVSSVFAQAAAQPISIKSGSLTAALNQLAAQTGLQIIFDASLANGKTTGGVTGTMTPDQALATLLAGTDVTASFAGTDQVALATQGPMDPQQGDLLDTIYVYGARDATTLEDTSASIGIVNAKDIDYGQIQYLTGSLRRLANVEKGATNNTGIVIRGMNFEGFSPAGAPMGSIYVDGILQSRYNSRFGARNLWDAEQVEVYRGPQSTLSGRAATAGAIYLKTKDPTFEQEYVLSATAGNKNLAGGAFVVNAPLSQKDGIALRIAGSYEQLTTEIDYPGYNVYDNYDDFRTELSANIRTKLLFEPSELPNTRALFTYAFSKDRPNERLINPLTGDGDLYLLPTLAEFREIQMHNTGLEVTQDITPALKLTSQTSVSYGLTERESIDNGTPGVANAWYGTYKDTLASQELRLNYEQDRWSWVAGLFGSYEFQDSDLFWRATAFNLEQKSLYARRTANLAAFGEAEYEFLPSWKATLGGRVDYIRETTEERNTSTSIGVGSTTTITNAGISEVNVVPKVGLSKEFGDDHITGVTYSQGFRTGGYYLDQATGEAVQYDPEYADNYELFYKGKFLAERLRINANVFYTRYRDQQVESIAPGIGGATIVSNAASSYSLGFEFEPNFAVNENFSVFASVGYLHTEFEEFDHRIYGDLSGESFPEAPEWTVAFGGLYTFDNGFYVGGDAKFVSDYNARFNVAAPLEEMDSHFLVNVQTGIRRDNWEVNAFVENLFDERYYTTLELQGSGVNPSFAQVGPSRLFGLNLKAKF</sequence>
<dbReference type="CDD" id="cd01347">
    <property type="entry name" value="ligand_gated_channel"/>
    <property type="match status" value="1"/>
</dbReference>
<evidence type="ECO:0000256" key="3">
    <source>
        <dbReference type="ARBA" id="ARBA00022452"/>
    </source>
</evidence>
<evidence type="ECO:0000256" key="2">
    <source>
        <dbReference type="ARBA" id="ARBA00022448"/>
    </source>
</evidence>
<keyword evidence="10 11" id="KW-0998">Cell outer membrane</keyword>
<proteinExistence type="inferred from homology"/>
<dbReference type="EMBL" id="JAEKJZ010000001">
    <property type="protein sequence ID" value="MBN9668891.1"/>
    <property type="molecule type" value="Genomic_DNA"/>
</dbReference>
<dbReference type="InterPro" id="IPR039426">
    <property type="entry name" value="TonB-dep_rcpt-like"/>
</dbReference>
<evidence type="ECO:0000256" key="10">
    <source>
        <dbReference type="ARBA" id="ARBA00023237"/>
    </source>
</evidence>
<dbReference type="SUPFAM" id="SSF56935">
    <property type="entry name" value="Porins"/>
    <property type="match status" value="1"/>
</dbReference>
<dbReference type="InterPro" id="IPR036942">
    <property type="entry name" value="Beta-barrel_TonB_sf"/>
</dbReference>
<name>A0A939IYE7_9HYPH</name>
<dbReference type="SMART" id="SM00965">
    <property type="entry name" value="STN"/>
    <property type="match status" value="1"/>
</dbReference>
<keyword evidence="4" id="KW-0410">Iron transport</keyword>
<dbReference type="Pfam" id="PF00593">
    <property type="entry name" value="TonB_dep_Rec_b-barrel"/>
    <property type="match status" value="1"/>
</dbReference>
<dbReference type="RefSeq" id="WP_207138267.1">
    <property type="nucleotide sequence ID" value="NZ_JAEKJZ010000001.1"/>
</dbReference>
<keyword evidence="14" id="KW-0675">Receptor</keyword>
<evidence type="ECO:0000256" key="5">
    <source>
        <dbReference type="ARBA" id="ARBA00022692"/>
    </source>
</evidence>
<dbReference type="PROSITE" id="PS51257">
    <property type="entry name" value="PROKAR_LIPOPROTEIN"/>
    <property type="match status" value="1"/>
</dbReference>
<evidence type="ECO:0000313" key="14">
    <source>
        <dbReference type="EMBL" id="MBN9668891.1"/>
    </source>
</evidence>
<keyword evidence="5 11" id="KW-0812">Transmembrane</keyword>
<evidence type="ECO:0000256" key="6">
    <source>
        <dbReference type="ARBA" id="ARBA00023004"/>
    </source>
</evidence>
<comment type="subcellular location">
    <subcellularLocation>
        <location evidence="1 11">Cell outer membrane</location>
        <topology evidence="1 11">Multi-pass membrane protein</topology>
    </subcellularLocation>
</comment>
<evidence type="ECO:0000256" key="8">
    <source>
        <dbReference type="ARBA" id="ARBA00023077"/>
    </source>
</evidence>
<keyword evidence="9 11" id="KW-0472">Membrane</keyword>
<dbReference type="Pfam" id="PF07660">
    <property type="entry name" value="STN"/>
    <property type="match status" value="1"/>
</dbReference>
<comment type="caution">
    <text evidence="14">The sequence shown here is derived from an EMBL/GenBank/DDBJ whole genome shotgun (WGS) entry which is preliminary data.</text>
</comment>
<dbReference type="PANTHER" id="PTHR32552:SF81">
    <property type="entry name" value="TONB-DEPENDENT OUTER MEMBRANE RECEPTOR"/>
    <property type="match status" value="1"/>
</dbReference>
<evidence type="ECO:0000256" key="4">
    <source>
        <dbReference type="ARBA" id="ARBA00022496"/>
    </source>
</evidence>
<gene>
    <name evidence="14" type="ORF">JF539_00990</name>
</gene>
<dbReference type="InterPro" id="IPR011662">
    <property type="entry name" value="Secretin/TonB_short_N"/>
</dbReference>
<evidence type="ECO:0000256" key="9">
    <source>
        <dbReference type="ARBA" id="ARBA00023136"/>
    </source>
</evidence>
<keyword evidence="7" id="KW-0406">Ion transport</keyword>
<comment type="similarity">
    <text evidence="11 12">Belongs to the TonB-dependent receptor family.</text>
</comment>
<accession>A0A939IYE7</accession>
<dbReference type="Gene3D" id="3.55.50.30">
    <property type="match status" value="1"/>
</dbReference>
<dbReference type="InterPro" id="IPR012910">
    <property type="entry name" value="Plug_dom"/>
</dbReference>
<keyword evidence="8 12" id="KW-0798">TonB box</keyword>
<dbReference type="GO" id="GO:0009279">
    <property type="term" value="C:cell outer membrane"/>
    <property type="evidence" value="ECO:0007669"/>
    <property type="project" value="UniProtKB-SubCell"/>
</dbReference>
<dbReference type="PROSITE" id="PS52016">
    <property type="entry name" value="TONB_DEPENDENT_REC_3"/>
    <property type="match status" value="1"/>
</dbReference>
<keyword evidence="6" id="KW-0408">Iron</keyword>
<reference evidence="14" key="1">
    <citation type="submission" date="2020-12" db="EMBL/GenBank/DDBJ databases">
        <title>Oil enriched cultivation method for isolating marine PHA-producing bacteria.</title>
        <authorList>
            <person name="Zheng W."/>
            <person name="Yu S."/>
            <person name="Huang Y."/>
        </authorList>
    </citation>
    <scope>NUCLEOTIDE SEQUENCE</scope>
    <source>
        <strain evidence="14">SY-2-12</strain>
    </source>
</reference>
<feature type="domain" description="Secretin/TonB short N-terminal" evidence="13">
    <location>
        <begin position="70"/>
        <end position="121"/>
    </location>
</feature>
<keyword evidence="3 11" id="KW-1134">Transmembrane beta strand</keyword>
<evidence type="ECO:0000313" key="15">
    <source>
        <dbReference type="Proteomes" id="UP000664096"/>
    </source>
</evidence>
<dbReference type="InterPro" id="IPR000531">
    <property type="entry name" value="Beta-barrel_TonB"/>
</dbReference>
<keyword evidence="2 11" id="KW-0813">Transport</keyword>
<evidence type="ECO:0000256" key="1">
    <source>
        <dbReference type="ARBA" id="ARBA00004571"/>
    </source>
</evidence>
<protein>
    <submittedName>
        <fullName evidence="14">TonB-dependent receptor</fullName>
    </submittedName>
</protein>
<dbReference type="Gene3D" id="2.40.170.20">
    <property type="entry name" value="TonB-dependent receptor, beta-barrel domain"/>
    <property type="match status" value="1"/>
</dbReference>
<evidence type="ECO:0000256" key="7">
    <source>
        <dbReference type="ARBA" id="ARBA00023065"/>
    </source>
</evidence>
<dbReference type="GO" id="GO:0006826">
    <property type="term" value="P:iron ion transport"/>
    <property type="evidence" value="ECO:0007669"/>
    <property type="project" value="UniProtKB-KW"/>
</dbReference>
<dbReference type="Pfam" id="PF07715">
    <property type="entry name" value="Plug"/>
    <property type="match status" value="1"/>
</dbReference>
<dbReference type="PANTHER" id="PTHR32552">
    <property type="entry name" value="FERRICHROME IRON RECEPTOR-RELATED"/>
    <property type="match status" value="1"/>
</dbReference>
<evidence type="ECO:0000256" key="12">
    <source>
        <dbReference type="RuleBase" id="RU003357"/>
    </source>
</evidence>